<evidence type="ECO:0000256" key="1">
    <source>
        <dbReference type="ARBA" id="ARBA00004651"/>
    </source>
</evidence>
<feature type="transmembrane region" description="Helical" evidence="6">
    <location>
        <begin position="243"/>
        <end position="264"/>
    </location>
</feature>
<feature type="transmembrane region" description="Helical" evidence="6">
    <location>
        <begin position="50"/>
        <end position="76"/>
    </location>
</feature>
<feature type="transmembrane region" description="Helical" evidence="6">
    <location>
        <begin position="302"/>
        <end position="323"/>
    </location>
</feature>
<feature type="transmembrane region" description="Helical" evidence="6">
    <location>
        <begin position="425"/>
        <end position="449"/>
    </location>
</feature>
<reference evidence="7 8" key="1">
    <citation type="journal article" date="2015" name="Stand. Genomic Sci.">
        <title>Genomic Encyclopedia of Bacterial and Archaeal Type Strains, Phase III: the genomes of soil and plant-associated and newly described type strains.</title>
        <authorList>
            <person name="Whitman W.B."/>
            <person name="Woyke T."/>
            <person name="Klenk H.P."/>
            <person name="Zhou Y."/>
            <person name="Lilburn T.G."/>
            <person name="Beck B.J."/>
            <person name="De Vos P."/>
            <person name="Vandamme P."/>
            <person name="Eisen J.A."/>
            <person name="Garrity G."/>
            <person name="Hugenholtz P."/>
            <person name="Kyrpides N.C."/>
        </authorList>
    </citation>
    <scope>NUCLEOTIDE SEQUENCE [LARGE SCALE GENOMIC DNA]</scope>
    <source>
        <strain evidence="7 8">VKM Ac-2540</strain>
    </source>
</reference>
<comment type="caution">
    <text evidence="7">The sequence shown here is derived from an EMBL/GenBank/DDBJ whole genome shotgun (WGS) entry which is preliminary data.</text>
</comment>
<evidence type="ECO:0000313" key="7">
    <source>
        <dbReference type="EMBL" id="RZU10230.1"/>
    </source>
</evidence>
<sequence length="661" mass="70868">MGTTRHRRWLIGYVVLLGVLVLAASLVTTARMGSASYLPIARDYPGQLTGLVATFVRAVADLSSLVTVGALASALVAGKARPVRETGSRRQLEIAEWFEPIVVRRAAAVWVISSGLLIAFDSADSNGLSLGKIASPSALWFAMFSGDFGRAWMITCLAAIVVLVTSVVTVRWVAYLIALWAALAGSLAPVVVGQVLVGPRHDFAGDSAIYQTIAAQLLLGLAVVQTLRLATGRRNRALDRAHWRSVAMAGAALLIVTEAVLLWFKMAGSSPFASATGWLTLARLAALTLVALGLFSVARSKLPLGAVLLTTGTAVFVACGIAMTRIPPPQFFVPTSISQIFFGFDLSKPPAFATLVSQWRPNLLFVAAAGAAITAYLAGAIRLRRRGESWPIGRTIAWTLGWVLIVVVTSSGLGKYSGASFAVHMAMHMALSMLIPIPLVLGGPLTLALKALPTAAKDAQPGPHEWIVAVLHSRPLKALYHPLLVFGVYIGSYYGLYFTNAFGTLMKFHWAHQLMNAHFLLVGCLYFGLVIGVDQTPRKLPSLAKLGFLFAAMPFHAFFGVILMSDGAIIGDSFYQHLELPWKVDLAATQHTGGGIAWAGGEIPLLIVVVVLALQWAVQDGKLAKRIDRHLDSGLDDSYDAYNAMLERLAERTGDRTKEPR</sequence>
<dbReference type="OrthoDB" id="5241646at2"/>
<feature type="transmembrane region" description="Helical" evidence="6">
    <location>
        <begin position="140"/>
        <end position="165"/>
    </location>
</feature>
<evidence type="ECO:0000256" key="2">
    <source>
        <dbReference type="ARBA" id="ARBA00022475"/>
    </source>
</evidence>
<feature type="transmembrane region" description="Helical" evidence="6">
    <location>
        <begin position="97"/>
        <end position="120"/>
    </location>
</feature>
<dbReference type="Pfam" id="PF09678">
    <property type="entry name" value="Caa3_CtaG"/>
    <property type="match status" value="1"/>
</dbReference>
<keyword evidence="3 6" id="KW-0812">Transmembrane</keyword>
<dbReference type="RefSeq" id="WP_130448011.1">
    <property type="nucleotide sequence ID" value="NZ_SHKR01000016.1"/>
</dbReference>
<dbReference type="AlphaFoldDB" id="A0A4Q7WJQ5"/>
<feature type="transmembrane region" description="Helical" evidence="6">
    <location>
        <begin position="595"/>
        <end position="618"/>
    </location>
</feature>
<evidence type="ECO:0000256" key="3">
    <source>
        <dbReference type="ARBA" id="ARBA00022692"/>
    </source>
</evidence>
<evidence type="ECO:0000256" key="4">
    <source>
        <dbReference type="ARBA" id="ARBA00022989"/>
    </source>
</evidence>
<gene>
    <name evidence="7" type="ORF">EV645_6692</name>
</gene>
<evidence type="ECO:0000256" key="6">
    <source>
        <dbReference type="SAM" id="Phobius"/>
    </source>
</evidence>
<name>A0A4Q7WJQ5_9ACTN</name>
<dbReference type="GO" id="GO:0005886">
    <property type="term" value="C:plasma membrane"/>
    <property type="evidence" value="ECO:0007669"/>
    <property type="project" value="UniProtKB-SubCell"/>
</dbReference>
<protein>
    <submittedName>
        <fullName evidence="7">Copper resistance protein D</fullName>
    </submittedName>
</protein>
<feature type="transmembrane region" description="Helical" evidence="6">
    <location>
        <begin position="546"/>
        <end position="575"/>
    </location>
</feature>
<keyword evidence="8" id="KW-1185">Reference proteome</keyword>
<keyword evidence="2" id="KW-1003">Cell membrane</keyword>
<dbReference type="Proteomes" id="UP000292027">
    <property type="component" value="Unassembled WGS sequence"/>
</dbReference>
<proteinExistence type="predicted"/>
<feature type="transmembrane region" description="Helical" evidence="6">
    <location>
        <begin position="478"/>
        <end position="497"/>
    </location>
</feature>
<accession>A0A4Q7WJQ5</accession>
<feature type="transmembrane region" description="Helical" evidence="6">
    <location>
        <begin position="517"/>
        <end position="534"/>
    </location>
</feature>
<feature type="transmembrane region" description="Helical" evidence="6">
    <location>
        <begin position="172"/>
        <end position="196"/>
    </location>
</feature>
<comment type="subcellular location">
    <subcellularLocation>
        <location evidence="1">Cell membrane</location>
        <topology evidence="1">Multi-pass membrane protein</topology>
    </subcellularLocation>
</comment>
<dbReference type="InterPro" id="IPR019108">
    <property type="entry name" value="Caa3_assmbl_CtaG-rel"/>
</dbReference>
<feature type="transmembrane region" description="Helical" evidence="6">
    <location>
        <begin position="363"/>
        <end position="383"/>
    </location>
</feature>
<feature type="transmembrane region" description="Helical" evidence="6">
    <location>
        <begin position="208"/>
        <end position="231"/>
    </location>
</feature>
<keyword evidence="5 6" id="KW-0472">Membrane</keyword>
<feature type="transmembrane region" description="Helical" evidence="6">
    <location>
        <begin position="395"/>
        <end position="413"/>
    </location>
</feature>
<evidence type="ECO:0000256" key="5">
    <source>
        <dbReference type="ARBA" id="ARBA00023136"/>
    </source>
</evidence>
<organism evidence="7 8">
    <name type="scientific">Kribbella rubisoli</name>
    <dbReference type="NCBI Taxonomy" id="3075929"/>
    <lineage>
        <taxon>Bacteria</taxon>
        <taxon>Bacillati</taxon>
        <taxon>Actinomycetota</taxon>
        <taxon>Actinomycetes</taxon>
        <taxon>Propionibacteriales</taxon>
        <taxon>Kribbellaceae</taxon>
        <taxon>Kribbella</taxon>
    </lineage>
</organism>
<keyword evidence="4 6" id="KW-1133">Transmembrane helix</keyword>
<evidence type="ECO:0000313" key="8">
    <source>
        <dbReference type="Proteomes" id="UP000292027"/>
    </source>
</evidence>
<feature type="transmembrane region" description="Helical" evidence="6">
    <location>
        <begin position="9"/>
        <end position="30"/>
    </location>
</feature>
<dbReference type="EMBL" id="SHKR01000016">
    <property type="protein sequence ID" value="RZU10230.1"/>
    <property type="molecule type" value="Genomic_DNA"/>
</dbReference>
<feature type="transmembrane region" description="Helical" evidence="6">
    <location>
        <begin position="276"/>
        <end position="295"/>
    </location>
</feature>